<dbReference type="RefSeq" id="WP_008489991.1">
    <property type="nucleotide sequence ID" value="NZ_AMRG01000023.1"/>
</dbReference>
<comment type="caution">
    <text evidence="2">The sequence shown here is derived from an EMBL/GenBank/DDBJ whole genome shotgun (WGS) entry which is preliminary data.</text>
</comment>
<dbReference type="PATRIC" id="fig|740709.3.peg.2585"/>
<dbReference type="AlphaFoldDB" id="K2J8I2"/>
<proteinExistence type="predicted"/>
<keyword evidence="1" id="KW-1133">Transmembrane helix</keyword>
<sequence length="428" mass="49364">MRECRNSELRNLFSSSDAVYCFGKIFYFLCKSSINLEDENLTKFEVELEKTGIPSQHQSKVSHKLENFIIYSYDRYENDEIVYDIDALLNAKLPSFINKDNGSYQKNIDEIIIIERDKENEYIVQLTNHDNSFFEDLLSFFNLLRGLSSYVSQEGSKFLFWISSVETSGKSVDKIINFHFDADSIRELPKKLVNFRFPIFDSSSLHEHEKIVLFKRSLLNKIDAIESPSASDILRLSDDIQSGYDKEYSAYISKFGLDKSLNELHDKSIDIIGKISDTIQSTALKLLVVPATMLATIFMRQSSLNSYDPKIIFIVIVVMILVLILHSETKLYIDKLEENGQSLLDSIINLNAGANHHAVQNSQIEVKESLESVADKTRFRVNIYKWGSIGVLLIWLLIIYFKPSTDFVLEFYNSISNYTSDFFIKNFK</sequence>
<accession>K2J8I2</accession>
<keyword evidence="1" id="KW-0472">Membrane</keyword>
<dbReference type="STRING" id="740709.A10D4_12824"/>
<gene>
    <name evidence="2" type="ORF">A10D4_12824</name>
</gene>
<protein>
    <submittedName>
        <fullName evidence="2">Uncharacterized protein</fullName>
    </submittedName>
</protein>
<feature type="transmembrane region" description="Helical" evidence="1">
    <location>
        <begin position="311"/>
        <end position="327"/>
    </location>
</feature>
<evidence type="ECO:0000313" key="2">
    <source>
        <dbReference type="EMBL" id="EKE79451.1"/>
    </source>
</evidence>
<reference evidence="2 3" key="1">
    <citation type="journal article" date="2012" name="J. Bacteriol.">
        <title>Genome Sequence of Idiomarina xiamenensis Type Strain 10-D-4.</title>
        <authorList>
            <person name="Lai Q."/>
            <person name="Wang L."/>
            <person name="Wang W."/>
            <person name="Shao Z."/>
        </authorList>
    </citation>
    <scope>NUCLEOTIDE SEQUENCE [LARGE SCALE GENOMIC DNA]</scope>
    <source>
        <strain evidence="2 3">10-D-4</strain>
    </source>
</reference>
<dbReference type="EMBL" id="AMRG01000023">
    <property type="protein sequence ID" value="EKE79451.1"/>
    <property type="molecule type" value="Genomic_DNA"/>
</dbReference>
<name>K2J8I2_9GAMM</name>
<evidence type="ECO:0000313" key="3">
    <source>
        <dbReference type="Proteomes" id="UP000014115"/>
    </source>
</evidence>
<feature type="transmembrane region" description="Helical" evidence="1">
    <location>
        <begin position="383"/>
        <end position="401"/>
    </location>
</feature>
<keyword evidence="3" id="KW-1185">Reference proteome</keyword>
<organism evidence="2 3">
    <name type="scientific">Idiomarina xiamenensis 10-D-4</name>
    <dbReference type="NCBI Taxonomy" id="740709"/>
    <lineage>
        <taxon>Bacteria</taxon>
        <taxon>Pseudomonadati</taxon>
        <taxon>Pseudomonadota</taxon>
        <taxon>Gammaproteobacteria</taxon>
        <taxon>Alteromonadales</taxon>
        <taxon>Idiomarinaceae</taxon>
        <taxon>Idiomarina</taxon>
    </lineage>
</organism>
<dbReference type="OrthoDB" id="9839270at2"/>
<dbReference type="Proteomes" id="UP000014115">
    <property type="component" value="Unassembled WGS sequence"/>
</dbReference>
<keyword evidence="1" id="KW-0812">Transmembrane</keyword>
<evidence type="ECO:0000256" key="1">
    <source>
        <dbReference type="SAM" id="Phobius"/>
    </source>
</evidence>